<gene>
    <name evidence="2" type="ORF">ABZ921_13350</name>
</gene>
<dbReference type="Gene3D" id="3.40.50.360">
    <property type="match status" value="1"/>
</dbReference>
<name>A0ABV3BMR0_9ACTN</name>
<evidence type="ECO:0000259" key="1">
    <source>
        <dbReference type="Pfam" id="PF03358"/>
    </source>
</evidence>
<reference evidence="2 3" key="1">
    <citation type="submission" date="2024-06" db="EMBL/GenBank/DDBJ databases">
        <title>The Natural Products Discovery Center: Release of the First 8490 Sequenced Strains for Exploring Actinobacteria Biosynthetic Diversity.</title>
        <authorList>
            <person name="Kalkreuter E."/>
            <person name="Kautsar S.A."/>
            <person name="Yang D."/>
            <person name="Bader C.D."/>
            <person name="Teijaro C.N."/>
            <person name="Fluegel L."/>
            <person name="Davis C.M."/>
            <person name="Simpson J.R."/>
            <person name="Lauterbach L."/>
            <person name="Steele A.D."/>
            <person name="Gui C."/>
            <person name="Meng S."/>
            <person name="Li G."/>
            <person name="Viehrig K."/>
            <person name="Ye F."/>
            <person name="Su P."/>
            <person name="Kiefer A.F."/>
            <person name="Nichols A."/>
            <person name="Cepeda A.J."/>
            <person name="Yan W."/>
            <person name="Fan B."/>
            <person name="Jiang Y."/>
            <person name="Adhikari A."/>
            <person name="Zheng C.-J."/>
            <person name="Schuster L."/>
            <person name="Cowan T.M."/>
            <person name="Smanski M.J."/>
            <person name="Chevrette M.G."/>
            <person name="De Carvalho L.P.S."/>
            <person name="Shen B."/>
        </authorList>
    </citation>
    <scope>NUCLEOTIDE SEQUENCE [LARGE SCALE GENOMIC DNA]</scope>
    <source>
        <strain evidence="2 3">NPDC046838</strain>
    </source>
</reference>
<dbReference type="Pfam" id="PF03358">
    <property type="entry name" value="FMN_red"/>
    <property type="match status" value="1"/>
</dbReference>
<evidence type="ECO:0000313" key="2">
    <source>
        <dbReference type="EMBL" id="MEU6821612.1"/>
    </source>
</evidence>
<proteinExistence type="predicted"/>
<dbReference type="EMBL" id="JBEYXV010000006">
    <property type="protein sequence ID" value="MEU6821612.1"/>
    <property type="molecule type" value="Genomic_DNA"/>
</dbReference>
<protein>
    <submittedName>
        <fullName evidence="2">NAD(P)H-dependent oxidoreductase</fullName>
        <ecNumber evidence="2">1.-.-.-</ecNumber>
    </submittedName>
</protein>
<organism evidence="2 3">
    <name type="scientific">Streptomyces atriruber</name>
    <dbReference type="NCBI Taxonomy" id="545121"/>
    <lineage>
        <taxon>Bacteria</taxon>
        <taxon>Bacillati</taxon>
        <taxon>Actinomycetota</taxon>
        <taxon>Actinomycetes</taxon>
        <taxon>Kitasatosporales</taxon>
        <taxon>Streptomycetaceae</taxon>
        <taxon>Streptomyces</taxon>
    </lineage>
</organism>
<dbReference type="SUPFAM" id="SSF52218">
    <property type="entry name" value="Flavoproteins"/>
    <property type="match status" value="1"/>
</dbReference>
<dbReference type="PANTHER" id="PTHR30543:SF21">
    <property type="entry name" value="NAD(P)H-DEPENDENT FMN REDUCTASE LOT6"/>
    <property type="match status" value="1"/>
</dbReference>
<evidence type="ECO:0000313" key="3">
    <source>
        <dbReference type="Proteomes" id="UP001551176"/>
    </source>
</evidence>
<dbReference type="InterPro" id="IPR029039">
    <property type="entry name" value="Flavoprotein-like_sf"/>
</dbReference>
<dbReference type="PANTHER" id="PTHR30543">
    <property type="entry name" value="CHROMATE REDUCTASE"/>
    <property type="match status" value="1"/>
</dbReference>
<dbReference type="GO" id="GO:0016491">
    <property type="term" value="F:oxidoreductase activity"/>
    <property type="evidence" value="ECO:0007669"/>
    <property type="project" value="UniProtKB-KW"/>
</dbReference>
<dbReference type="EC" id="1.-.-.-" evidence="2"/>
<keyword evidence="2" id="KW-0560">Oxidoreductase</keyword>
<dbReference type="RefSeq" id="WP_359347929.1">
    <property type="nucleotide sequence ID" value="NZ_JBEYXV010000006.1"/>
</dbReference>
<dbReference type="Proteomes" id="UP001551176">
    <property type="component" value="Unassembled WGS sequence"/>
</dbReference>
<accession>A0ABV3BMR0</accession>
<dbReference type="InterPro" id="IPR005025">
    <property type="entry name" value="FMN_Rdtase-like_dom"/>
</dbReference>
<feature type="domain" description="NADPH-dependent FMN reductase-like" evidence="1">
    <location>
        <begin position="15"/>
        <end position="161"/>
    </location>
</feature>
<dbReference type="InterPro" id="IPR050712">
    <property type="entry name" value="NAD(P)H-dep_reductase"/>
</dbReference>
<comment type="caution">
    <text evidence="2">The sequence shown here is derived from an EMBL/GenBank/DDBJ whole genome shotgun (WGS) entry which is preliminary data.</text>
</comment>
<sequence>MTATTTSTTTPAPLRVAVLVGSTREGRFAPVVTRWVKGHLDQRDDMEVDVVDLAETPLPTVLPAFGQPPAPGTMEALAVVTPRLAAADAFVFITPEYNHSYPASLKNAIDWHNEQWHAKPIGFVSYGAISGGLRAVEHLRVVMAELNATTIRNTVSLHNAWGLFDEAQEMTAPESDAAVKTMLDQLAWWALALREARSARPYAA</sequence>
<keyword evidence="3" id="KW-1185">Reference proteome</keyword>